<feature type="transmembrane region" description="Helical" evidence="6">
    <location>
        <begin position="135"/>
        <end position="155"/>
    </location>
</feature>
<evidence type="ECO:0000256" key="2">
    <source>
        <dbReference type="ARBA" id="ARBA00009190"/>
    </source>
</evidence>
<dbReference type="EMBL" id="JBEFLD010000007">
    <property type="protein sequence ID" value="MEQ6291789.1"/>
    <property type="molecule type" value="Genomic_DNA"/>
</dbReference>
<keyword evidence="3 6" id="KW-0812">Transmembrane</keyword>
<name>A0ABV1M6E8_9NEIS</name>
<evidence type="ECO:0000256" key="4">
    <source>
        <dbReference type="ARBA" id="ARBA00022989"/>
    </source>
</evidence>
<reference evidence="7" key="1">
    <citation type="submission" date="2024-06" db="EMBL/GenBank/DDBJ databases">
        <title>Genome sequence of Vogesella sp. MAHUQ-64.</title>
        <authorList>
            <person name="Huq M.A."/>
        </authorList>
    </citation>
    <scope>NUCLEOTIDE SEQUENCE</scope>
    <source>
        <strain evidence="7">MAHUQ-64</strain>
    </source>
</reference>
<organism evidence="7 8">
    <name type="scientific">Vogesella oryzagri</name>
    <dbReference type="NCBI Taxonomy" id="3160864"/>
    <lineage>
        <taxon>Bacteria</taxon>
        <taxon>Pseudomonadati</taxon>
        <taxon>Pseudomonadota</taxon>
        <taxon>Betaproteobacteria</taxon>
        <taxon>Neisseriales</taxon>
        <taxon>Chromobacteriaceae</taxon>
        <taxon>Vogesella</taxon>
    </lineage>
</organism>
<accession>A0ABV1M6E8</accession>
<evidence type="ECO:0000256" key="5">
    <source>
        <dbReference type="ARBA" id="ARBA00023136"/>
    </source>
</evidence>
<dbReference type="PANTHER" id="PTHR12608:SF1">
    <property type="entry name" value="TRANSMEMBRANE PROTEIN 165"/>
    <property type="match status" value="1"/>
</dbReference>
<comment type="caution">
    <text evidence="6">Lacks conserved residue(s) required for the propagation of feature annotation.</text>
</comment>
<dbReference type="Pfam" id="PF01169">
    <property type="entry name" value="GDT1"/>
    <property type="match status" value="2"/>
</dbReference>
<evidence type="ECO:0000256" key="6">
    <source>
        <dbReference type="RuleBase" id="RU365102"/>
    </source>
</evidence>
<evidence type="ECO:0000256" key="1">
    <source>
        <dbReference type="ARBA" id="ARBA00004141"/>
    </source>
</evidence>
<feature type="transmembrane region" description="Helical" evidence="6">
    <location>
        <begin position="39"/>
        <end position="57"/>
    </location>
</feature>
<proteinExistence type="inferred from homology"/>
<keyword evidence="5 6" id="KW-0472">Membrane</keyword>
<feature type="transmembrane region" description="Helical" evidence="6">
    <location>
        <begin position="69"/>
        <end position="87"/>
    </location>
</feature>
<keyword evidence="8" id="KW-1185">Reference proteome</keyword>
<comment type="similarity">
    <text evidence="2 6">Belongs to the GDT1 family.</text>
</comment>
<gene>
    <name evidence="7" type="ORF">ABNW52_14315</name>
</gene>
<evidence type="ECO:0000256" key="3">
    <source>
        <dbReference type="ARBA" id="ARBA00022692"/>
    </source>
</evidence>
<dbReference type="PANTHER" id="PTHR12608">
    <property type="entry name" value="TRANSMEMBRANE PROTEIN HTP-1 RELATED"/>
    <property type="match status" value="1"/>
</dbReference>
<comment type="subcellular location">
    <subcellularLocation>
        <location evidence="1 6">Membrane</location>
        <topology evidence="1 6">Multi-pass membrane protein</topology>
    </subcellularLocation>
</comment>
<comment type="caution">
    <text evidence="7">The sequence shown here is derived from an EMBL/GenBank/DDBJ whole genome shotgun (WGS) entry which is preliminary data.</text>
</comment>
<evidence type="ECO:0000313" key="8">
    <source>
        <dbReference type="Proteomes" id="UP001433638"/>
    </source>
</evidence>
<feature type="transmembrane region" description="Helical" evidence="6">
    <location>
        <begin position="167"/>
        <end position="185"/>
    </location>
</feature>
<keyword evidence="4 6" id="KW-1133">Transmembrane helix</keyword>
<dbReference type="InterPro" id="IPR001727">
    <property type="entry name" value="GDT1-like"/>
</dbReference>
<protein>
    <recommendedName>
        <fullName evidence="6">GDT1 family protein</fullName>
    </recommendedName>
</protein>
<dbReference type="RefSeq" id="WP_349589124.1">
    <property type="nucleotide sequence ID" value="NZ_JBEFLD010000007.1"/>
</dbReference>
<sequence>MLSQAFLLSTGIVSLAEIGDKTQLLALLLATRFKKPVPIILGIFVATVLNHFGAAWLGQFASSYINMDVLKWLLGASFIAMAVWMLIPDQLDDQTRLLDKLGVFGATCVAFFVAEMGDKTQIATVALSARYHDTVSVVLGTTLGMMIANIPAVLLGEVAARKLPTELVHRVAAGLFVVVGVLTFMA</sequence>
<evidence type="ECO:0000313" key="7">
    <source>
        <dbReference type="EMBL" id="MEQ6291789.1"/>
    </source>
</evidence>
<dbReference type="Proteomes" id="UP001433638">
    <property type="component" value="Unassembled WGS sequence"/>
</dbReference>